<dbReference type="RefSeq" id="XP_013772832.2">
    <property type="nucleotide sequence ID" value="XM_013917378.2"/>
</dbReference>
<feature type="region of interest" description="Disordered" evidence="1">
    <location>
        <begin position="257"/>
        <end position="326"/>
    </location>
</feature>
<accession>A0ABM1S7X0</accession>
<keyword evidence="2" id="KW-0812">Transmembrane</keyword>
<feature type="region of interest" description="Disordered" evidence="1">
    <location>
        <begin position="1"/>
        <end position="22"/>
    </location>
</feature>
<keyword evidence="2" id="KW-0472">Membrane</keyword>
<protein>
    <submittedName>
        <fullName evidence="4 5">Uncharacterized protein LOC106457931 isoform X2</fullName>
    </submittedName>
</protein>
<feature type="transmembrane region" description="Helical" evidence="2">
    <location>
        <begin position="117"/>
        <end position="141"/>
    </location>
</feature>
<keyword evidence="2" id="KW-1133">Transmembrane helix</keyword>
<feature type="transmembrane region" description="Helical" evidence="2">
    <location>
        <begin position="91"/>
        <end position="111"/>
    </location>
</feature>
<dbReference type="GeneID" id="106457931"/>
<proteinExistence type="predicted"/>
<keyword evidence="3" id="KW-1185">Reference proteome</keyword>
<name>A0ABM1S7X0_LIMPO</name>
<evidence type="ECO:0000313" key="6">
    <source>
        <dbReference type="RefSeq" id="XP_022239725.1"/>
    </source>
</evidence>
<organism evidence="3 6">
    <name type="scientific">Limulus polyphemus</name>
    <name type="common">Atlantic horseshoe crab</name>
    <dbReference type="NCBI Taxonomy" id="6850"/>
    <lineage>
        <taxon>Eukaryota</taxon>
        <taxon>Metazoa</taxon>
        <taxon>Ecdysozoa</taxon>
        <taxon>Arthropoda</taxon>
        <taxon>Chelicerata</taxon>
        <taxon>Merostomata</taxon>
        <taxon>Xiphosura</taxon>
        <taxon>Limulidae</taxon>
        <taxon>Limulus</taxon>
    </lineage>
</organism>
<evidence type="ECO:0000256" key="2">
    <source>
        <dbReference type="SAM" id="Phobius"/>
    </source>
</evidence>
<evidence type="ECO:0000313" key="3">
    <source>
        <dbReference type="Proteomes" id="UP000694941"/>
    </source>
</evidence>
<dbReference type="Proteomes" id="UP000694941">
    <property type="component" value="Unplaced"/>
</dbReference>
<reference evidence="4 5" key="1">
    <citation type="submission" date="2025-05" db="UniProtKB">
        <authorList>
            <consortium name="RefSeq"/>
        </authorList>
    </citation>
    <scope>IDENTIFICATION</scope>
    <source>
        <tissue evidence="4 5">Muscle</tissue>
    </source>
</reference>
<sequence length="326" mass="35672">MSDADQKHSSSHGGHFTASHPCSASKCSVPSNVVLDHTSATTLSVPPFAPQPGIGQQIGDPVSSVTRSTATPPVSSSDCNIHEFCYYFQQFIFISAIMTGSALVVAGAVMHAQNGELLVFVYIGVLLVGVNTVLLMIQCYVRRKQKKRARAYSAGRRPQDNRAVHYSVLSTNPPVSVPVSHTQPTTLTFDGNSRYPYHHRIHSDVPHPMYGDWRGPQQYGVKTSVETGPHGHYMLPIPTSQAPPTFRSRSVMSNTRYTKENFPHSPPLNQHSSHRPIVTPQGSQLPTPRSDCMPFDSYTPSGPPPSYNELLHSGRLPQDGTTVHIL</sequence>
<evidence type="ECO:0000313" key="5">
    <source>
        <dbReference type="RefSeq" id="XP_022239723.1"/>
    </source>
</evidence>
<evidence type="ECO:0000256" key="1">
    <source>
        <dbReference type="SAM" id="MobiDB-lite"/>
    </source>
</evidence>
<gene>
    <name evidence="4 5 6" type="primary">LOC106457931</name>
</gene>
<dbReference type="RefSeq" id="XP_022239723.1">
    <property type="nucleotide sequence ID" value="XM_022384015.1"/>
</dbReference>
<evidence type="ECO:0000313" key="4">
    <source>
        <dbReference type="RefSeq" id="XP_013772832.2"/>
    </source>
</evidence>
<dbReference type="RefSeq" id="XP_022239725.1">
    <property type="nucleotide sequence ID" value="XM_022384017.1"/>
</dbReference>